<accession>A0A6B0Y485</accession>
<dbReference type="Pfam" id="PF13673">
    <property type="entry name" value="Acetyltransf_10"/>
    <property type="match status" value="1"/>
</dbReference>
<dbReference type="CDD" id="cd04301">
    <property type="entry name" value="NAT_SF"/>
    <property type="match status" value="1"/>
</dbReference>
<dbReference type="GO" id="GO:0016747">
    <property type="term" value="F:acyltransferase activity, transferring groups other than amino-acyl groups"/>
    <property type="evidence" value="ECO:0007669"/>
    <property type="project" value="InterPro"/>
</dbReference>
<evidence type="ECO:0000256" key="1">
    <source>
        <dbReference type="ARBA" id="ARBA00022679"/>
    </source>
</evidence>
<dbReference type="InterPro" id="IPR016181">
    <property type="entry name" value="Acyl_CoA_acyltransferase"/>
</dbReference>
<feature type="domain" description="N-acetyltransferase" evidence="3">
    <location>
        <begin position="1"/>
        <end position="138"/>
    </location>
</feature>
<evidence type="ECO:0000259" key="3">
    <source>
        <dbReference type="PROSITE" id="PS51186"/>
    </source>
</evidence>
<dbReference type="PANTHER" id="PTHR43877">
    <property type="entry name" value="AMINOALKYLPHOSPHONATE N-ACETYLTRANSFERASE-RELATED-RELATED"/>
    <property type="match status" value="1"/>
</dbReference>
<dbReference type="InterPro" id="IPR050832">
    <property type="entry name" value="Bact_Acetyltransf"/>
</dbReference>
<dbReference type="Gene3D" id="3.40.630.30">
    <property type="match status" value="1"/>
</dbReference>
<protein>
    <submittedName>
        <fullName evidence="4">GNAT family N-acetyltransferase</fullName>
    </submittedName>
</protein>
<dbReference type="SUPFAM" id="SSF55729">
    <property type="entry name" value="Acyl-CoA N-acyltransferases (Nat)"/>
    <property type="match status" value="1"/>
</dbReference>
<organism evidence="4">
    <name type="scientific">Boseongicola sp. SB0664_bin_43</name>
    <dbReference type="NCBI Taxonomy" id="2604844"/>
    <lineage>
        <taxon>Bacteria</taxon>
        <taxon>Pseudomonadati</taxon>
        <taxon>Pseudomonadota</taxon>
        <taxon>Alphaproteobacteria</taxon>
        <taxon>Rhodobacterales</taxon>
        <taxon>Paracoccaceae</taxon>
        <taxon>Boseongicola</taxon>
    </lineage>
</organism>
<evidence type="ECO:0000313" key="4">
    <source>
        <dbReference type="EMBL" id="MXY34995.1"/>
    </source>
</evidence>
<dbReference type="EMBL" id="VXRY01000542">
    <property type="protein sequence ID" value="MXY34995.1"/>
    <property type="molecule type" value="Genomic_DNA"/>
</dbReference>
<proteinExistence type="predicted"/>
<evidence type="ECO:0000256" key="2">
    <source>
        <dbReference type="ARBA" id="ARBA00023315"/>
    </source>
</evidence>
<sequence>MIRRAETRDMPAVLDIRARVFIEEQGVSEADERDGRDAEAIHLIAFDCGEPVGTARLLVDGDTGRIGRVAVLADKRGHGLGKDIMRAALDELRRQGLARASLGSQVHAIGFYEALGFETIGPEYFEAGIRHREMVLSL</sequence>
<comment type="caution">
    <text evidence="4">The sequence shown here is derived from an EMBL/GenBank/DDBJ whole genome shotgun (WGS) entry which is preliminary data.</text>
</comment>
<dbReference type="PROSITE" id="PS51186">
    <property type="entry name" value="GNAT"/>
    <property type="match status" value="1"/>
</dbReference>
<dbReference type="AlphaFoldDB" id="A0A6B0Y485"/>
<gene>
    <name evidence="4" type="ORF">F4Y60_13120</name>
</gene>
<dbReference type="PANTHER" id="PTHR43877:SF2">
    <property type="entry name" value="AMINOALKYLPHOSPHONATE N-ACETYLTRANSFERASE-RELATED"/>
    <property type="match status" value="1"/>
</dbReference>
<keyword evidence="1 4" id="KW-0808">Transferase</keyword>
<reference evidence="4" key="1">
    <citation type="submission" date="2019-09" db="EMBL/GenBank/DDBJ databases">
        <title>Characterisation of the sponge microbiome using genome-centric metagenomics.</title>
        <authorList>
            <person name="Engelberts J.P."/>
            <person name="Robbins S.J."/>
            <person name="De Goeij J.M."/>
            <person name="Aranda M."/>
            <person name="Bell S.C."/>
            <person name="Webster N.S."/>
        </authorList>
    </citation>
    <scope>NUCLEOTIDE SEQUENCE</scope>
    <source>
        <strain evidence="4">SB0664_bin_43</strain>
    </source>
</reference>
<dbReference type="InterPro" id="IPR000182">
    <property type="entry name" value="GNAT_dom"/>
</dbReference>
<name>A0A6B0Y485_9RHOB</name>
<keyword evidence="2" id="KW-0012">Acyltransferase</keyword>